<dbReference type="PROSITE" id="PS00059">
    <property type="entry name" value="ADH_ZINC"/>
    <property type="match status" value="1"/>
</dbReference>
<comment type="similarity">
    <text evidence="5">Belongs to the zinc-containing alcohol dehydrogenase family.</text>
</comment>
<dbReference type="PANTHER" id="PTHR42813:SF2">
    <property type="entry name" value="DEHYDROGENASE, ZINC-CONTAINING, PUTATIVE (AFU_ORTHOLOGUE AFUA_2G02810)-RELATED"/>
    <property type="match status" value="1"/>
</dbReference>
<dbReference type="PANTHER" id="PTHR42813">
    <property type="entry name" value="ZINC-TYPE ALCOHOL DEHYDROGENASE-LIKE"/>
    <property type="match status" value="1"/>
</dbReference>
<keyword evidence="2 5" id="KW-0479">Metal-binding</keyword>
<evidence type="ECO:0000313" key="8">
    <source>
        <dbReference type="Proteomes" id="UP001300012"/>
    </source>
</evidence>
<keyword evidence="3 5" id="KW-0862">Zinc</keyword>
<evidence type="ECO:0000256" key="3">
    <source>
        <dbReference type="ARBA" id="ARBA00022833"/>
    </source>
</evidence>
<evidence type="ECO:0000256" key="4">
    <source>
        <dbReference type="ARBA" id="ARBA00023002"/>
    </source>
</evidence>
<feature type="domain" description="Enoyl reductase (ER)" evidence="6">
    <location>
        <begin position="20"/>
        <end position="352"/>
    </location>
</feature>
<dbReference type="EMBL" id="JANQBD010000003">
    <property type="protein sequence ID" value="MCR8630558.1"/>
    <property type="molecule type" value="Genomic_DNA"/>
</dbReference>
<dbReference type="InterPro" id="IPR013154">
    <property type="entry name" value="ADH-like_N"/>
</dbReference>
<dbReference type="Pfam" id="PF08240">
    <property type="entry name" value="ADH_N"/>
    <property type="match status" value="1"/>
</dbReference>
<comment type="caution">
    <text evidence="7">The sequence shown here is derived from an EMBL/GenBank/DDBJ whole genome shotgun (WGS) entry which is preliminary data.</text>
</comment>
<dbReference type="InterPro" id="IPR020843">
    <property type="entry name" value="ER"/>
</dbReference>
<keyword evidence="8" id="KW-1185">Reference proteome</keyword>
<dbReference type="InterPro" id="IPR013149">
    <property type="entry name" value="ADH-like_C"/>
</dbReference>
<evidence type="ECO:0000313" key="7">
    <source>
        <dbReference type="EMBL" id="MCR8630558.1"/>
    </source>
</evidence>
<name>A0ABT1YBJ1_9BACL</name>
<gene>
    <name evidence="7" type="ORF">NV381_05010</name>
</gene>
<proteinExistence type="inferred from homology"/>
<evidence type="ECO:0000256" key="2">
    <source>
        <dbReference type="ARBA" id="ARBA00022723"/>
    </source>
</evidence>
<dbReference type="SUPFAM" id="SSF50129">
    <property type="entry name" value="GroES-like"/>
    <property type="match status" value="1"/>
</dbReference>
<organism evidence="7 8">
    <name type="scientific">Paenibacillus radicis</name>
    <name type="common">ex Xue et al. 2023</name>
    <dbReference type="NCBI Taxonomy" id="2972489"/>
    <lineage>
        <taxon>Bacteria</taxon>
        <taxon>Bacillati</taxon>
        <taxon>Bacillota</taxon>
        <taxon>Bacilli</taxon>
        <taxon>Bacillales</taxon>
        <taxon>Paenibacillaceae</taxon>
        <taxon>Paenibacillus</taxon>
    </lineage>
</organism>
<dbReference type="SUPFAM" id="SSF51735">
    <property type="entry name" value="NAD(P)-binding Rossmann-fold domains"/>
    <property type="match status" value="1"/>
</dbReference>
<dbReference type="RefSeq" id="WP_258212177.1">
    <property type="nucleotide sequence ID" value="NZ_JANQBD010000003.1"/>
</dbReference>
<dbReference type="Pfam" id="PF00107">
    <property type="entry name" value="ADH_zinc_N"/>
    <property type="match status" value="1"/>
</dbReference>
<evidence type="ECO:0000256" key="5">
    <source>
        <dbReference type="RuleBase" id="RU361277"/>
    </source>
</evidence>
<dbReference type="InterPro" id="IPR011032">
    <property type="entry name" value="GroES-like_sf"/>
</dbReference>
<protein>
    <submittedName>
        <fullName evidence="7">Alcohol dehydrogenase catalytic domain-containing protein</fullName>
    </submittedName>
</protein>
<keyword evidence="4" id="KW-0560">Oxidoreductase</keyword>
<dbReference type="Gene3D" id="3.90.180.10">
    <property type="entry name" value="Medium-chain alcohol dehydrogenases, catalytic domain"/>
    <property type="match status" value="1"/>
</dbReference>
<dbReference type="InterPro" id="IPR002328">
    <property type="entry name" value="ADH_Zn_CS"/>
</dbReference>
<evidence type="ECO:0000259" key="6">
    <source>
        <dbReference type="SMART" id="SM00829"/>
    </source>
</evidence>
<comment type="cofactor">
    <cofactor evidence="1 5">
        <name>Zn(2+)</name>
        <dbReference type="ChEBI" id="CHEBI:29105"/>
    </cofactor>
</comment>
<dbReference type="Proteomes" id="UP001300012">
    <property type="component" value="Unassembled WGS sequence"/>
</dbReference>
<dbReference type="Gene3D" id="3.40.50.720">
    <property type="entry name" value="NAD(P)-binding Rossmann-like Domain"/>
    <property type="match status" value="1"/>
</dbReference>
<dbReference type="InterPro" id="IPR036291">
    <property type="entry name" value="NAD(P)-bd_dom_sf"/>
</dbReference>
<reference evidence="7 8" key="1">
    <citation type="submission" date="2022-08" db="EMBL/GenBank/DDBJ databases">
        <title>Paenibacillus endoradicis sp. nov., Paenibacillus radicibacter sp. nov and Paenibacillus pararadicis sp. nov., three cold-adapted plant growth-promoting bacteria isolated from root of Larix gmelinii in Great Khingan.</title>
        <authorList>
            <person name="Xue H."/>
        </authorList>
    </citation>
    <scope>NUCLEOTIDE SEQUENCE [LARGE SCALE GENOMIC DNA]</scope>
    <source>
        <strain evidence="7 8">N5-1-1-5</strain>
    </source>
</reference>
<accession>A0ABT1YBJ1</accession>
<dbReference type="SMART" id="SM00829">
    <property type="entry name" value="PKS_ER"/>
    <property type="match status" value="1"/>
</dbReference>
<sequence length="354" mass="37942">MNFKKRRRIDMKANMMYAAGDVRVEEIPVPKLQEPSDVILKVVAACICGSDLHPYHNMHAHEHGEGEAMGHEVIGKIEEMGSEVSGFQKGDLVVVPFAYGDNTCPFCQEGLMTSCVHGGFMTGCQAEFVRVPQAQGSMFKLPDEIDENSPLLPSLLTLSDVYGTGYHAAVMGGVNENTTVTVIGDGAVGLLAVLSAKKLGAKKIILMGRHKKRTDLGIEFGATDVINERGEEGIAKVRALTNGEGTHVVLECVGLMPAYEMSLGAVRAGGVISRVGVPQYDEAPVGFTSLFGRNITLTGGPAPTRAYMEELLPDILDGKIEPGRVFDVTVDLDGVPGGYQAMDNREALKVLIRP</sequence>
<evidence type="ECO:0000256" key="1">
    <source>
        <dbReference type="ARBA" id="ARBA00001947"/>
    </source>
</evidence>